<reference evidence="2" key="3">
    <citation type="submission" date="2025-09" db="UniProtKB">
        <authorList>
            <consortium name="Ensembl"/>
        </authorList>
    </citation>
    <scope>IDENTIFICATION</scope>
</reference>
<accession>A0A8C4RE95</accession>
<reference evidence="2" key="2">
    <citation type="submission" date="2025-08" db="UniProtKB">
        <authorList>
            <consortium name="Ensembl"/>
        </authorList>
    </citation>
    <scope>IDENTIFICATION</scope>
</reference>
<dbReference type="Pfam" id="PF15370">
    <property type="entry name" value="NOPCHAP1"/>
    <property type="match status" value="1"/>
</dbReference>
<evidence type="ECO:0000313" key="2">
    <source>
        <dbReference type="Ensembl" id="ENSECRP00000000835.1"/>
    </source>
</evidence>
<evidence type="ECO:0000256" key="1">
    <source>
        <dbReference type="SAM" id="MobiDB-lite"/>
    </source>
</evidence>
<dbReference type="GO" id="GO:0062064">
    <property type="term" value="F:box C/D methylation guide snoRNP complex binding"/>
    <property type="evidence" value="ECO:0007669"/>
    <property type="project" value="TreeGrafter"/>
</dbReference>
<feature type="region of interest" description="Disordered" evidence="1">
    <location>
        <begin position="117"/>
        <end position="165"/>
    </location>
</feature>
<protein>
    <submittedName>
        <fullName evidence="2">NOP protein chaperone 1</fullName>
    </submittedName>
</protein>
<name>A0A8C4RE95_ERPCA</name>
<dbReference type="InterPro" id="IPR027921">
    <property type="entry name" value="NOPCHAP1"/>
</dbReference>
<proteinExistence type="predicted"/>
<dbReference type="GO" id="GO:0000492">
    <property type="term" value="P:box C/D snoRNP assembly"/>
    <property type="evidence" value="ECO:0007669"/>
    <property type="project" value="InterPro"/>
</dbReference>
<evidence type="ECO:0000313" key="3">
    <source>
        <dbReference type="Proteomes" id="UP000694620"/>
    </source>
</evidence>
<dbReference type="GeneTree" id="ENSGT00940000165155"/>
<dbReference type="Proteomes" id="UP000694620">
    <property type="component" value="Chromosome 1"/>
</dbReference>
<feature type="region of interest" description="Disordered" evidence="1">
    <location>
        <begin position="1"/>
        <end position="23"/>
    </location>
</feature>
<sequence length="165" mass="18386">MASMSTDGGVEKNCKKVRAQRPNNSKELLYIKPDRGIQDKLLITPKHSSKDGASLKTEKITRSNVLDRLQNFLPQMAQANEKLKTEMKKAPAGQFNIENIDDSSERIIEMDVALVELSDSECDDTEDSSSEDESSELDSEEEGNLRIPGNQKKKAKIEVMDNVNG</sequence>
<dbReference type="PANTHER" id="PTHR28674:SF1">
    <property type="entry name" value="NOP PROTEIN CHAPERONE 1"/>
    <property type="match status" value="1"/>
</dbReference>
<dbReference type="Ensembl" id="ENSECRT00000000852.1">
    <property type="protein sequence ID" value="ENSECRP00000000835.1"/>
    <property type="gene ID" value="ENSECRG00000000549.1"/>
</dbReference>
<feature type="compositionally biased region" description="Acidic residues" evidence="1">
    <location>
        <begin position="118"/>
        <end position="142"/>
    </location>
</feature>
<dbReference type="AlphaFoldDB" id="A0A8C4RE95"/>
<dbReference type="PANTHER" id="PTHR28674">
    <property type="entry name" value="SIMILAR TO DNA SEGMENT, CHR 10, WAYNE STATE UNIVERSITY 102,-EXPRESSED"/>
    <property type="match status" value="1"/>
</dbReference>
<reference evidence="2" key="1">
    <citation type="submission" date="2021-06" db="EMBL/GenBank/DDBJ databases">
        <authorList>
            <consortium name="Wellcome Sanger Institute Data Sharing"/>
        </authorList>
    </citation>
    <scope>NUCLEOTIDE SEQUENCE [LARGE SCALE GENOMIC DNA]</scope>
</reference>
<keyword evidence="3" id="KW-1185">Reference proteome</keyword>
<organism evidence="2 3">
    <name type="scientific">Erpetoichthys calabaricus</name>
    <name type="common">Rope fish</name>
    <name type="synonym">Calamoichthys calabaricus</name>
    <dbReference type="NCBI Taxonomy" id="27687"/>
    <lineage>
        <taxon>Eukaryota</taxon>
        <taxon>Metazoa</taxon>
        <taxon>Chordata</taxon>
        <taxon>Craniata</taxon>
        <taxon>Vertebrata</taxon>
        <taxon>Euteleostomi</taxon>
        <taxon>Actinopterygii</taxon>
        <taxon>Polypteriformes</taxon>
        <taxon>Polypteridae</taxon>
        <taxon>Erpetoichthys</taxon>
    </lineage>
</organism>